<dbReference type="PANTHER" id="PTHR14221">
    <property type="entry name" value="WD REPEAT DOMAIN 44"/>
    <property type="match status" value="1"/>
</dbReference>
<sequence length="726" mass="82278">MDTDLEILDRFSGLGFLNGDWQDSTTCFGVNMQSSDVQGEDFFDSFDNFRTSIDSLSSYCSVDDELETSQRFFDPQFWTNDMMSVSERRKNFLYTMGFDDFLSSPPGCSPEILEHFCVSLPKQIEAVCSTEHSGTNFDSLSVIDDWAEEDSLCCRRDLEREKKFAVHVPMCNDLSCMIKRGGLGKLFTLQDFEKLLHLSRSALKIVQRESSFEDKNGQGLAARREKFKSLWKRLTSSRYTLGLCRNDVSIKNSQLNRSMITKVLQHGKRCRELTALFIGQEIQAHKGLIRTMKFSPSGRYLASGGEDRVVRIWHISEGEASYKCFMANESAEEIGEVIHNNLLGRKGVNSAPIVIPKKAFKIMDTPFQELHGHSSDILDLSWSESNCLITSSMDKTVRMWKVGCNECLKVFQHKDYVTCIQFNPVDERYFISGSIDGKVRIWCISENHVVDWVDIRDIVTSVCYQPDGKGFVVGNIYGNCRFYHYLGNIIQLDAQCTMEGKGKPIGKQITGLQFSPRDPDKLLVASADSSFRILDKVDVVHKFKGLRQTENHLSASFTSDGQYIVSVGKNSTVYVWNSSLKSMQTSNASKSTSSFELFCSEGVSVAVPWPSLKNRRDPGADVLHDLSSPHTMLQPSTLFWDSEYMLLRPWLFSLGISRVEPEEKVPSSDQSSSNSHKNHLAGRNLDFFHHYERLKSLTATWNMVIVTASSNGRIRSYHNYGLPILL</sequence>
<feature type="repeat" description="WD" evidence="3">
    <location>
        <begin position="410"/>
        <end position="442"/>
    </location>
</feature>
<dbReference type="SUPFAM" id="SSF50978">
    <property type="entry name" value="WD40 repeat-like"/>
    <property type="match status" value="1"/>
</dbReference>
<dbReference type="InterPro" id="IPR040324">
    <property type="entry name" value="WDR44/Dgr2"/>
</dbReference>
<dbReference type="Gene3D" id="2.130.10.10">
    <property type="entry name" value="YVTN repeat-like/Quinoprotein amine dehydrogenase"/>
    <property type="match status" value="2"/>
</dbReference>
<feature type="repeat" description="WD" evidence="3">
    <location>
        <begin position="370"/>
        <end position="410"/>
    </location>
</feature>
<organism evidence="4 5">
    <name type="scientific">Vanilla planifolia</name>
    <name type="common">Vanilla</name>
    <dbReference type="NCBI Taxonomy" id="51239"/>
    <lineage>
        <taxon>Eukaryota</taxon>
        <taxon>Viridiplantae</taxon>
        <taxon>Streptophyta</taxon>
        <taxon>Embryophyta</taxon>
        <taxon>Tracheophyta</taxon>
        <taxon>Spermatophyta</taxon>
        <taxon>Magnoliopsida</taxon>
        <taxon>Liliopsida</taxon>
        <taxon>Asparagales</taxon>
        <taxon>Orchidaceae</taxon>
        <taxon>Vanilloideae</taxon>
        <taxon>Vanilleae</taxon>
        <taxon>Vanilla</taxon>
    </lineage>
</organism>
<dbReference type="InterPro" id="IPR020472">
    <property type="entry name" value="WD40_PAC1"/>
</dbReference>
<dbReference type="SMART" id="SM00320">
    <property type="entry name" value="WD40"/>
    <property type="match status" value="7"/>
</dbReference>
<dbReference type="InterPro" id="IPR001680">
    <property type="entry name" value="WD40_rpt"/>
</dbReference>
<gene>
    <name evidence="4" type="ORF">HPP92_018533</name>
</gene>
<dbReference type="PRINTS" id="PR00320">
    <property type="entry name" value="GPROTEINBRPT"/>
</dbReference>
<evidence type="ECO:0000256" key="3">
    <source>
        <dbReference type="PROSITE-ProRule" id="PRU00221"/>
    </source>
</evidence>
<comment type="caution">
    <text evidence="4">The sequence shown here is derived from an EMBL/GenBank/DDBJ whole genome shotgun (WGS) entry which is preliminary data.</text>
</comment>
<keyword evidence="2" id="KW-0677">Repeat</keyword>
<dbReference type="InterPro" id="IPR036322">
    <property type="entry name" value="WD40_repeat_dom_sf"/>
</dbReference>
<keyword evidence="1 3" id="KW-0853">WD repeat</keyword>
<dbReference type="PANTHER" id="PTHR14221:SF57">
    <property type="entry name" value="TRANSDUCIN_WD40 REPEAT-LIKE SUPERFAMILY PROTEIN"/>
    <property type="match status" value="1"/>
</dbReference>
<evidence type="ECO:0000256" key="2">
    <source>
        <dbReference type="ARBA" id="ARBA00022737"/>
    </source>
</evidence>
<name>A0A835QA01_VANPL</name>
<evidence type="ECO:0000313" key="5">
    <source>
        <dbReference type="Proteomes" id="UP000639772"/>
    </source>
</evidence>
<protein>
    <submittedName>
        <fullName evidence="4">Uncharacterized protein</fullName>
    </submittedName>
</protein>
<accession>A0A835QA01</accession>
<feature type="repeat" description="WD" evidence="3">
    <location>
        <begin position="282"/>
        <end position="323"/>
    </location>
</feature>
<dbReference type="PROSITE" id="PS50082">
    <property type="entry name" value="WD_REPEATS_2"/>
    <property type="match status" value="3"/>
</dbReference>
<dbReference type="EMBL" id="JADCNM010000009">
    <property type="protein sequence ID" value="KAG0469205.1"/>
    <property type="molecule type" value="Genomic_DNA"/>
</dbReference>
<dbReference type="OrthoDB" id="408728at2759"/>
<reference evidence="4 5" key="1">
    <citation type="journal article" date="2020" name="Nat. Food">
        <title>A phased Vanilla planifolia genome enables genetic improvement of flavour and production.</title>
        <authorList>
            <person name="Hasing T."/>
            <person name="Tang H."/>
            <person name="Brym M."/>
            <person name="Khazi F."/>
            <person name="Huang T."/>
            <person name="Chambers A.H."/>
        </authorList>
    </citation>
    <scope>NUCLEOTIDE SEQUENCE [LARGE SCALE GENOMIC DNA]</scope>
    <source>
        <tissue evidence="4">Leaf</tissue>
    </source>
</reference>
<proteinExistence type="predicted"/>
<dbReference type="InterPro" id="IPR015943">
    <property type="entry name" value="WD40/YVTN_repeat-like_dom_sf"/>
</dbReference>
<evidence type="ECO:0000313" key="4">
    <source>
        <dbReference type="EMBL" id="KAG0469205.1"/>
    </source>
</evidence>
<dbReference type="PROSITE" id="PS50294">
    <property type="entry name" value="WD_REPEATS_REGION"/>
    <property type="match status" value="3"/>
</dbReference>
<evidence type="ECO:0000256" key="1">
    <source>
        <dbReference type="ARBA" id="ARBA00022574"/>
    </source>
</evidence>
<dbReference type="Proteomes" id="UP000639772">
    <property type="component" value="Chromosome 9"/>
</dbReference>
<dbReference type="Pfam" id="PF00400">
    <property type="entry name" value="WD40"/>
    <property type="match status" value="4"/>
</dbReference>
<dbReference type="AlphaFoldDB" id="A0A835QA01"/>